<dbReference type="InterPro" id="IPR014592">
    <property type="entry name" value="P-loop_UCP034888"/>
</dbReference>
<dbReference type="Pfam" id="PF12476">
    <property type="entry name" value="DUF3696"/>
    <property type="match status" value="1"/>
</dbReference>
<organism evidence="4 5">
    <name type="scientific">Candidatus Caccovicinus merdipullorum</name>
    <dbReference type="NCBI Taxonomy" id="2840724"/>
    <lineage>
        <taxon>Bacteria</taxon>
        <taxon>Bacillati</taxon>
        <taxon>Bacillota</taxon>
        <taxon>Clostridia</taxon>
        <taxon>Eubacteriales</taxon>
        <taxon>Candidatus Caccovicinus</taxon>
    </lineage>
</organism>
<evidence type="ECO:0000259" key="3">
    <source>
        <dbReference type="Pfam" id="PF13304"/>
    </source>
</evidence>
<dbReference type="PIRSF" id="PIRSF034888">
    <property type="entry name" value="P-loop_UCP034888"/>
    <property type="match status" value="1"/>
</dbReference>
<dbReference type="PANTHER" id="PTHR43581:SF2">
    <property type="entry name" value="EXCINUCLEASE ATPASE SUBUNIT"/>
    <property type="match status" value="1"/>
</dbReference>
<dbReference type="Gene3D" id="3.40.50.300">
    <property type="entry name" value="P-loop containing nucleotide triphosphate hydrolases"/>
    <property type="match status" value="1"/>
</dbReference>
<evidence type="ECO:0000313" key="5">
    <source>
        <dbReference type="Proteomes" id="UP000886860"/>
    </source>
</evidence>
<feature type="domain" description="Endonuclease GajA/Old nuclease/RecF-like AAA" evidence="2">
    <location>
        <begin position="1"/>
        <end position="126"/>
    </location>
</feature>
<dbReference type="EMBL" id="DVKS01000100">
    <property type="protein sequence ID" value="HIT41630.1"/>
    <property type="molecule type" value="Genomic_DNA"/>
</dbReference>
<dbReference type="InterPro" id="IPR041685">
    <property type="entry name" value="AAA_GajA/Old/RecF-like"/>
</dbReference>
<dbReference type="Proteomes" id="UP000886860">
    <property type="component" value="Unassembled WGS sequence"/>
</dbReference>
<dbReference type="InterPro" id="IPR022532">
    <property type="entry name" value="DUF3696"/>
</dbReference>
<dbReference type="PANTHER" id="PTHR43581">
    <property type="entry name" value="ATP/GTP PHOSPHATASE"/>
    <property type="match status" value="1"/>
</dbReference>
<dbReference type="InterPro" id="IPR027417">
    <property type="entry name" value="P-loop_NTPase"/>
</dbReference>
<dbReference type="SUPFAM" id="SSF52540">
    <property type="entry name" value="P-loop containing nucleoside triphosphate hydrolases"/>
    <property type="match status" value="1"/>
</dbReference>
<feature type="domain" description="ATPase AAA-type core" evidence="3">
    <location>
        <begin position="225"/>
        <end position="294"/>
    </location>
</feature>
<comment type="caution">
    <text evidence="4">The sequence shown here is derived from an EMBL/GenBank/DDBJ whole genome shotgun (WGS) entry which is preliminary data.</text>
</comment>
<dbReference type="InterPro" id="IPR003959">
    <property type="entry name" value="ATPase_AAA_core"/>
</dbReference>
<sequence length="358" mass="40745">MRIKELEIDNFKCFSKIRFEFGNLNLLAGSNGCGKSSVIQALLMLRQSYKQFASFSVLSTYGMYTNLGNAKDIIYETAEELRMHFQLTGETEGRLELVTEYEPEAHILKNRVMNHSGECINLFSERFEYLSAERISPQTIYSTVSLADELGNNGENTLSFLEEYGTEILVHPVFQKGEQKYLLYCVNDWLDKMFDGFRLQLSPLTEADAVSLRYRENSKLSNLHRATNVGFGITYVLPVLTALLKAKDGELIILENPEAHLHPRAQRLLGELISKAASTGAQIIVETHSDHILNGIRISVKNNDLEADKVKLFFFMRERVAEKYNVNVYAPVLAQNGDVDIWPEGFFDEWDNALAELF</sequence>
<dbReference type="Pfam" id="PF13304">
    <property type="entry name" value="AAA_21"/>
    <property type="match status" value="1"/>
</dbReference>
<dbReference type="GO" id="GO:0005524">
    <property type="term" value="F:ATP binding"/>
    <property type="evidence" value="ECO:0007669"/>
    <property type="project" value="InterPro"/>
</dbReference>
<evidence type="ECO:0000313" key="4">
    <source>
        <dbReference type="EMBL" id="HIT41630.1"/>
    </source>
</evidence>
<dbReference type="InterPro" id="IPR051396">
    <property type="entry name" value="Bact_Antivir_Def_Nuclease"/>
</dbReference>
<dbReference type="AlphaFoldDB" id="A0A9D1GI79"/>
<feature type="domain" description="DUF3696" evidence="1">
    <location>
        <begin position="306"/>
        <end position="357"/>
    </location>
</feature>
<dbReference type="GO" id="GO:0016887">
    <property type="term" value="F:ATP hydrolysis activity"/>
    <property type="evidence" value="ECO:0007669"/>
    <property type="project" value="InterPro"/>
</dbReference>
<name>A0A9D1GI79_9FIRM</name>
<accession>A0A9D1GI79</accession>
<reference evidence="4" key="1">
    <citation type="submission" date="2020-10" db="EMBL/GenBank/DDBJ databases">
        <authorList>
            <person name="Gilroy R."/>
        </authorList>
    </citation>
    <scope>NUCLEOTIDE SEQUENCE</scope>
    <source>
        <strain evidence="4">CHK123-3438</strain>
    </source>
</reference>
<reference evidence="4" key="2">
    <citation type="journal article" date="2021" name="PeerJ">
        <title>Extensive microbial diversity within the chicken gut microbiome revealed by metagenomics and culture.</title>
        <authorList>
            <person name="Gilroy R."/>
            <person name="Ravi A."/>
            <person name="Getino M."/>
            <person name="Pursley I."/>
            <person name="Horton D.L."/>
            <person name="Alikhan N.F."/>
            <person name="Baker D."/>
            <person name="Gharbi K."/>
            <person name="Hall N."/>
            <person name="Watson M."/>
            <person name="Adriaenssens E.M."/>
            <person name="Foster-Nyarko E."/>
            <person name="Jarju S."/>
            <person name="Secka A."/>
            <person name="Antonio M."/>
            <person name="Oren A."/>
            <person name="Chaudhuri R.R."/>
            <person name="La Ragione R."/>
            <person name="Hildebrand F."/>
            <person name="Pallen M.J."/>
        </authorList>
    </citation>
    <scope>NUCLEOTIDE SEQUENCE</scope>
    <source>
        <strain evidence="4">CHK123-3438</strain>
    </source>
</reference>
<gene>
    <name evidence="4" type="ORF">IAB60_05960</name>
</gene>
<evidence type="ECO:0000259" key="2">
    <source>
        <dbReference type="Pfam" id="PF13175"/>
    </source>
</evidence>
<protein>
    <submittedName>
        <fullName evidence="4">DUF3696 domain-containing protein</fullName>
    </submittedName>
</protein>
<evidence type="ECO:0000259" key="1">
    <source>
        <dbReference type="Pfam" id="PF12476"/>
    </source>
</evidence>
<proteinExistence type="predicted"/>
<dbReference type="Pfam" id="PF13175">
    <property type="entry name" value="AAA_15"/>
    <property type="match status" value="1"/>
</dbReference>